<keyword evidence="1" id="KW-0812">Transmembrane</keyword>
<name>A0A1I1EKY5_9LACO</name>
<dbReference type="Pfam" id="PF03703">
    <property type="entry name" value="bPH_2"/>
    <property type="match status" value="3"/>
</dbReference>
<keyword evidence="1" id="KW-1133">Transmembrane helix</keyword>
<feature type="domain" description="YdbS-like PH" evidence="2">
    <location>
        <begin position="434"/>
        <end position="502"/>
    </location>
</feature>
<dbReference type="InterPro" id="IPR005182">
    <property type="entry name" value="YdbS-like_PH"/>
</dbReference>
<dbReference type="AlphaFoldDB" id="A0A1I1EKY5"/>
<feature type="transmembrane region" description="Helical" evidence="1">
    <location>
        <begin position="197"/>
        <end position="217"/>
    </location>
</feature>
<accession>A0A1I1EKY5</accession>
<dbReference type="PANTHER" id="PTHR34473:SF2">
    <property type="entry name" value="UPF0699 TRANSMEMBRANE PROTEIN YDBT"/>
    <property type="match status" value="1"/>
</dbReference>
<reference evidence="4" key="1">
    <citation type="submission" date="2016-10" db="EMBL/GenBank/DDBJ databases">
        <authorList>
            <person name="Varghese N."/>
            <person name="Submissions S."/>
        </authorList>
    </citation>
    <scope>NUCLEOTIDE SEQUENCE [LARGE SCALE GENOMIC DNA]</scope>
    <source>
        <strain evidence="4">DSM 19113</strain>
    </source>
</reference>
<dbReference type="RefSeq" id="WP_091501721.1">
    <property type="nucleotide sequence ID" value="NZ_FOLI01000001.1"/>
</dbReference>
<protein>
    <submittedName>
        <fullName evidence="3">Uncharacterized membrane protein YdbT, contains bPH2 (Pleckstrin homology) domain</fullName>
    </submittedName>
</protein>
<feature type="domain" description="YdbS-like PH" evidence="2">
    <location>
        <begin position="266"/>
        <end position="318"/>
    </location>
</feature>
<evidence type="ECO:0000256" key="1">
    <source>
        <dbReference type="SAM" id="Phobius"/>
    </source>
</evidence>
<evidence type="ECO:0000313" key="3">
    <source>
        <dbReference type="EMBL" id="SFB87731.1"/>
    </source>
</evidence>
<feature type="transmembrane region" description="Helical" evidence="1">
    <location>
        <begin position="381"/>
        <end position="401"/>
    </location>
</feature>
<dbReference type="PIRSF" id="PIRSF026631">
    <property type="entry name" value="UCP026631"/>
    <property type="match status" value="1"/>
</dbReference>
<feature type="transmembrane region" description="Helical" evidence="1">
    <location>
        <begin position="237"/>
        <end position="269"/>
    </location>
</feature>
<feature type="transmembrane region" description="Helical" evidence="1">
    <location>
        <begin position="12"/>
        <end position="32"/>
    </location>
</feature>
<keyword evidence="4" id="KW-1185">Reference proteome</keyword>
<dbReference type="PANTHER" id="PTHR34473">
    <property type="entry name" value="UPF0699 TRANSMEMBRANE PROTEIN YDBS"/>
    <property type="match status" value="1"/>
</dbReference>
<dbReference type="OrthoDB" id="2195155at2"/>
<feature type="domain" description="YdbS-like PH" evidence="2">
    <location>
        <begin position="56"/>
        <end position="125"/>
    </location>
</feature>
<evidence type="ECO:0000259" key="2">
    <source>
        <dbReference type="Pfam" id="PF03703"/>
    </source>
</evidence>
<evidence type="ECO:0000313" key="4">
    <source>
        <dbReference type="Proteomes" id="UP000199376"/>
    </source>
</evidence>
<gene>
    <name evidence="3" type="ORF">SAMN05660453_0523</name>
</gene>
<organism evidence="3 4">
    <name type="scientific">Fructobacillus durionis</name>
    <dbReference type="NCBI Taxonomy" id="283737"/>
    <lineage>
        <taxon>Bacteria</taxon>
        <taxon>Bacillati</taxon>
        <taxon>Bacillota</taxon>
        <taxon>Bacilli</taxon>
        <taxon>Lactobacillales</taxon>
        <taxon>Lactobacillaceae</taxon>
        <taxon>Fructobacillus</taxon>
    </lineage>
</organism>
<dbReference type="Proteomes" id="UP000199376">
    <property type="component" value="Unassembled WGS sequence"/>
</dbReference>
<dbReference type="EMBL" id="FOLI01000001">
    <property type="protein sequence ID" value="SFB87731.1"/>
    <property type="molecule type" value="Genomic_DNA"/>
</dbReference>
<sequence length="509" mass="58154">MKPKHFHPFALIEHIILDGKALVVSLISLIVFFHLKPWQWALAFILWLGYEIIDYAMSTYQLTESELVFSSGIINRKVRHLPYQKIQNIHESQWFFLKPFQLEKISVDSAGHGGEKENQIQLPIVPSWVTWVLKEKQANQSEPLAELLAVVDKGLASKQADFNALQEAEKPLAEQLTRSAASESSSREDYIVQLPALLLYAMTAPELVAQFFVLWGISSHFDHDGKIYQTVFSEATAHGLVMASALLFLFIIVLFVFNIVKTVIVYYGFSVKQEKQQLLIQRGLFERRSLSLAESRIQSVQVNQSWIRRLLGYASVRMLIITDRNGDDDVTKSQPTLMPMVKAKEATKLVHDWLPKIVPEEDDLSGSAGYYQSLTMARNGIFLLWIFAGWILYFVHLWWAITLAALLTVLVAANGWYKGICTAVQLYADEGILVVQDARFSTKETFYIPMDKIQAMSVQQSIWLAHSNKRAHLVVTVRSDNFSSDISARYLKLSEVEKVYQEYKTFYSK</sequence>
<dbReference type="InterPro" id="IPR014529">
    <property type="entry name" value="UCP026631"/>
</dbReference>
<dbReference type="STRING" id="283737.SAMN05660453_0523"/>
<proteinExistence type="predicted"/>
<keyword evidence="1" id="KW-0472">Membrane</keyword>